<dbReference type="GO" id="GO:0008270">
    <property type="term" value="F:zinc ion binding"/>
    <property type="evidence" value="ECO:0007669"/>
    <property type="project" value="TreeGrafter"/>
</dbReference>
<dbReference type="Pfam" id="PF02492">
    <property type="entry name" value="cobW"/>
    <property type="match status" value="1"/>
</dbReference>
<dbReference type="CDD" id="cd05390">
    <property type="entry name" value="HypB"/>
    <property type="match status" value="1"/>
</dbReference>
<evidence type="ECO:0000313" key="12">
    <source>
        <dbReference type="Proteomes" id="UP000321337"/>
    </source>
</evidence>
<name>A0A512L9S5_9PROT</name>
<dbReference type="GO" id="GO:0051604">
    <property type="term" value="P:protein maturation"/>
    <property type="evidence" value="ECO:0007669"/>
    <property type="project" value="InterPro"/>
</dbReference>
<dbReference type="Proteomes" id="UP000321337">
    <property type="component" value="Unassembled WGS sequence"/>
</dbReference>
<organism evidence="11 12">
    <name type="scientific">Sulfuriferula plumbiphila</name>
    <dbReference type="NCBI Taxonomy" id="171865"/>
    <lineage>
        <taxon>Bacteria</taxon>
        <taxon>Pseudomonadati</taxon>
        <taxon>Pseudomonadota</taxon>
        <taxon>Betaproteobacteria</taxon>
        <taxon>Nitrosomonadales</taxon>
        <taxon>Sulfuricellaceae</taxon>
        <taxon>Sulfuriferula</taxon>
    </lineage>
</organism>
<keyword evidence="2" id="KW-0533">Nickel</keyword>
<evidence type="ECO:0000256" key="5">
    <source>
        <dbReference type="ARBA" id="ARBA00022801"/>
    </source>
</evidence>
<keyword evidence="3" id="KW-0479">Metal-binding</keyword>
<reference evidence="11 12" key="1">
    <citation type="submission" date="2019-07" db="EMBL/GenBank/DDBJ databases">
        <title>Whole genome shotgun sequence of Thiobacillus plumbophilus NBRC 107929.</title>
        <authorList>
            <person name="Hosoyama A."/>
            <person name="Uohara A."/>
            <person name="Ohji S."/>
            <person name="Ichikawa N."/>
        </authorList>
    </citation>
    <scope>NUCLEOTIDE SEQUENCE [LARGE SCALE GENOMIC DNA]</scope>
    <source>
        <strain evidence="11 12">NBRC 107929</strain>
    </source>
</reference>
<evidence type="ECO:0000313" key="11">
    <source>
        <dbReference type="EMBL" id="GEP30881.1"/>
    </source>
</evidence>
<feature type="region of interest" description="Disordered" evidence="9">
    <location>
        <begin position="1"/>
        <end position="29"/>
    </location>
</feature>
<dbReference type="InterPro" id="IPR027417">
    <property type="entry name" value="P-loop_NTPase"/>
</dbReference>
<dbReference type="GO" id="GO:0016151">
    <property type="term" value="F:nickel cation binding"/>
    <property type="evidence" value="ECO:0007669"/>
    <property type="project" value="InterPro"/>
</dbReference>
<evidence type="ECO:0000256" key="2">
    <source>
        <dbReference type="ARBA" id="ARBA00022596"/>
    </source>
</evidence>
<evidence type="ECO:0000256" key="8">
    <source>
        <dbReference type="ARBA" id="ARBA00035238"/>
    </source>
</evidence>
<evidence type="ECO:0000256" key="3">
    <source>
        <dbReference type="ARBA" id="ARBA00022723"/>
    </source>
</evidence>
<comment type="caution">
    <text evidence="11">The sequence shown here is derived from an EMBL/GenBank/DDBJ whole genome shotgun (WGS) entry which is preliminary data.</text>
</comment>
<dbReference type="Gene3D" id="3.40.50.300">
    <property type="entry name" value="P-loop containing nucleotide triphosphate hydrolases"/>
    <property type="match status" value="1"/>
</dbReference>
<dbReference type="InterPro" id="IPR004392">
    <property type="entry name" value="Hyd_mat_HypB"/>
</dbReference>
<proteinExistence type="inferred from homology"/>
<evidence type="ECO:0000256" key="4">
    <source>
        <dbReference type="ARBA" id="ARBA00022741"/>
    </source>
</evidence>
<sequence length="261" mass="28729">MPGGGMQYQPVHTHDHAHPHEHHHHDTLQVPGRDTHTLQLEAQILGRNQRIAERNRGWLAGRGILALNLMSSPGAGKTTLLERTLKDLQATMSIAVVEGDQETANDAKRIRATGARAVQVNTGTGCHLEADMLERAMTLLKPEPRSLLLIENVGNLVCPALFDLGERAKVVIFSVTEGEDKPLKYPHMFGAAEVMLLSKIDLMPHLRFRLDLAINNAHTVNPKLKIFPVSAYTGEGLDAWYDWLRTGLSACASVNAMHAMP</sequence>
<dbReference type="InterPro" id="IPR003495">
    <property type="entry name" value="CobW/HypB/UreG_nucleotide-bd"/>
</dbReference>
<evidence type="ECO:0000256" key="6">
    <source>
        <dbReference type="ARBA" id="ARBA00022833"/>
    </source>
</evidence>
<evidence type="ECO:0000256" key="1">
    <source>
        <dbReference type="ARBA" id="ARBA00006211"/>
    </source>
</evidence>
<feature type="domain" description="CobW/HypB/UreG nucleotide-binding" evidence="10">
    <location>
        <begin position="68"/>
        <end position="227"/>
    </location>
</feature>
<keyword evidence="4" id="KW-0547">Nucleotide-binding</keyword>
<keyword evidence="5" id="KW-0378">Hydrolase</keyword>
<gene>
    <name evidence="11" type="primary">hypB</name>
    <name evidence="11" type="ORF">TPL01_20190</name>
</gene>
<evidence type="ECO:0000256" key="9">
    <source>
        <dbReference type="SAM" id="MobiDB-lite"/>
    </source>
</evidence>
<accession>A0A512L9S5</accession>
<keyword evidence="12" id="KW-1185">Reference proteome</keyword>
<dbReference type="GO" id="GO:0003924">
    <property type="term" value="F:GTPase activity"/>
    <property type="evidence" value="ECO:0007669"/>
    <property type="project" value="InterPro"/>
</dbReference>
<dbReference type="AlphaFoldDB" id="A0A512L9S5"/>
<comment type="similarity">
    <text evidence="1">Belongs to the SIMIBI class G3E GTPase family. HypB/HupM subfamily.</text>
</comment>
<dbReference type="PANTHER" id="PTHR30134:SF2">
    <property type="entry name" value="HYDROGENASE MATURATION FACTOR HYPB"/>
    <property type="match status" value="1"/>
</dbReference>
<dbReference type="NCBIfam" id="TIGR00073">
    <property type="entry name" value="hypB"/>
    <property type="match status" value="1"/>
</dbReference>
<dbReference type="PIRSF" id="PIRSF005624">
    <property type="entry name" value="Ni-bind_GTPase"/>
    <property type="match status" value="1"/>
</dbReference>
<evidence type="ECO:0000256" key="7">
    <source>
        <dbReference type="ARBA" id="ARBA00023134"/>
    </source>
</evidence>
<keyword evidence="6" id="KW-0862">Zinc</keyword>
<keyword evidence="7" id="KW-0342">GTP-binding</keyword>
<dbReference type="PANTHER" id="PTHR30134">
    <property type="entry name" value="HYDROGENASE PROTEIN ASSEMBLY PROTEIN, NICKEL CHAPERONE"/>
    <property type="match status" value="1"/>
</dbReference>
<evidence type="ECO:0000259" key="10">
    <source>
        <dbReference type="Pfam" id="PF02492"/>
    </source>
</evidence>
<dbReference type="GO" id="GO:0005525">
    <property type="term" value="F:GTP binding"/>
    <property type="evidence" value="ECO:0007669"/>
    <property type="project" value="UniProtKB-KW"/>
</dbReference>
<dbReference type="SUPFAM" id="SSF52540">
    <property type="entry name" value="P-loop containing nucleoside triphosphate hydrolases"/>
    <property type="match status" value="1"/>
</dbReference>
<protein>
    <recommendedName>
        <fullName evidence="8">Hydrogenase maturation factor HypB</fullName>
    </recommendedName>
</protein>
<dbReference type="EMBL" id="BKAD01000020">
    <property type="protein sequence ID" value="GEP30881.1"/>
    <property type="molecule type" value="Genomic_DNA"/>
</dbReference>